<evidence type="ECO:0000256" key="12">
    <source>
        <dbReference type="HAMAP-Rule" id="MF_00418"/>
    </source>
</evidence>
<organism evidence="16 17">
    <name type="scientific">Ligilactobacillus saerimneri</name>
    <dbReference type="NCBI Taxonomy" id="228229"/>
    <lineage>
        <taxon>Bacteria</taxon>
        <taxon>Bacillati</taxon>
        <taxon>Bacillota</taxon>
        <taxon>Bacilli</taxon>
        <taxon>Lactobacillales</taxon>
        <taxon>Lactobacillaceae</taxon>
        <taxon>Ligilactobacillus</taxon>
    </lineage>
</organism>
<dbReference type="HAMAP" id="MF_00418">
    <property type="entry name" value="DapA"/>
    <property type="match status" value="1"/>
</dbReference>
<name>A0A7H9ELB8_9LACO</name>
<proteinExistence type="inferred from homology"/>
<dbReference type="InterPro" id="IPR020624">
    <property type="entry name" value="Schiff_base-form_aldolases_CS"/>
</dbReference>
<dbReference type="UniPathway" id="UPA00034">
    <property type="reaction ID" value="UER00017"/>
</dbReference>
<evidence type="ECO:0000256" key="13">
    <source>
        <dbReference type="PIRNR" id="PIRNR001365"/>
    </source>
</evidence>
<keyword evidence="10 12" id="KW-0704">Schiff base</keyword>
<dbReference type="RefSeq" id="WP_180848373.1">
    <property type="nucleotide sequence ID" value="NZ_CP047418.1"/>
</dbReference>
<protein>
    <recommendedName>
        <fullName evidence="4 12">4-hydroxy-tetrahydrodipicolinate synthase</fullName>
        <shortName evidence="12">HTPA synthase</shortName>
        <ecNumber evidence="4 12">4.3.3.7</ecNumber>
    </recommendedName>
</protein>
<feature type="site" description="Part of a proton relay during catalysis" evidence="12">
    <location>
        <position position="111"/>
    </location>
</feature>
<dbReference type="EMBL" id="CP047418">
    <property type="protein sequence ID" value="QLL78057.1"/>
    <property type="molecule type" value="Genomic_DNA"/>
</dbReference>
<dbReference type="PIRSF" id="PIRSF001365">
    <property type="entry name" value="DHDPS"/>
    <property type="match status" value="1"/>
</dbReference>
<evidence type="ECO:0000256" key="5">
    <source>
        <dbReference type="ARBA" id="ARBA00022490"/>
    </source>
</evidence>
<comment type="subcellular location">
    <subcellularLocation>
        <location evidence="12">Cytoplasm</location>
    </subcellularLocation>
</comment>
<evidence type="ECO:0000256" key="6">
    <source>
        <dbReference type="ARBA" id="ARBA00022605"/>
    </source>
</evidence>
<evidence type="ECO:0000256" key="3">
    <source>
        <dbReference type="ARBA" id="ARBA00007592"/>
    </source>
</evidence>
<feature type="active site" description="Proton donor/acceptor" evidence="12 14">
    <location>
        <position position="137"/>
    </location>
</feature>
<dbReference type="KEGG" id="lsw:GTO87_05230"/>
<feature type="active site" description="Schiff-base intermediate with substrate" evidence="12 14">
    <location>
        <position position="165"/>
    </location>
</feature>
<dbReference type="PROSITE" id="PS00665">
    <property type="entry name" value="DHDPS_1"/>
    <property type="match status" value="1"/>
</dbReference>
<evidence type="ECO:0000256" key="11">
    <source>
        <dbReference type="ARBA" id="ARBA00047836"/>
    </source>
</evidence>
<dbReference type="GO" id="GO:0005829">
    <property type="term" value="C:cytosol"/>
    <property type="evidence" value="ECO:0007669"/>
    <property type="project" value="TreeGrafter"/>
</dbReference>
<keyword evidence="6 12" id="KW-0028">Amino-acid biosynthesis</keyword>
<dbReference type="EC" id="4.3.3.7" evidence="4 12"/>
<keyword evidence="9 12" id="KW-0456">Lyase</keyword>
<accession>A0A7H9ELB8</accession>
<evidence type="ECO:0000256" key="2">
    <source>
        <dbReference type="ARBA" id="ARBA00005120"/>
    </source>
</evidence>
<comment type="caution">
    <text evidence="12">Was originally thought to be a dihydrodipicolinate synthase (DHDPS), catalyzing the condensation of (S)-aspartate-beta-semialdehyde [(S)-ASA] and pyruvate to dihydrodipicolinate (DHDP). However, it was shown in E.coli that the product of the enzymatic reaction is not dihydrodipicolinate but in fact (4S)-4-hydroxy-2,3,4,5-tetrahydro-(2S)-dipicolinic acid (HTPA), and that the consecutive dehydration reaction leading to DHDP is not spontaneous but catalyzed by DapB.</text>
</comment>
<feature type="site" description="Part of a proton relay during catalysis" evidence="12">
    <location>
        <position position="47"/>
    </location>
</feature>
<dbReference type="Pfam" id="PF00701">
    <property type="entry name" value="DHDPS"/>
    <property type="match status" value="1"/>
</dbReference>
<keyword evidence="7 12" id="KW-0220">Diaminopimelate biosynthesis</keyword>
<feature type="binding site" evidence="12 15">
    <location>
        <position position="206"/>
    </location>
    <ligand>
        <name>pyruvate</name>
        <dbReference type="ChEBI" id="CHEBI:15361"/>
    </ligand>
</feature>
<dbReference type="InterPro" id="IPR013785">
    <property type="entry name" value="Aldolase_TIM"/>
</dbReference>
<comment type="catalytic activity">
    <reaction evidence="11 12">
        <text>L-aspartate 4-semialdehyde + pyruvate = (2S,4S)-4-hydroxy-2,3,4,5-tetrahydrodipicolinate + H2O + H(+)</text>
        <dbReference type="Rhea" id="RHEA:34171"/>
        <dbReference type="ChEBI" id="CHEBI:15361"/>
        <dbReference type="ChEBI" id="CHEBI:15377"/>
        <dbReference type="ChEBI" id="CHEBI:15378"/>
        <dbReference type="ChEBI" id="CHEBI:67139"/>
        <dbReference type="ChEBI" id="CHEBI:537519"/>
        <dbReference type="EC" id="4.3.3.7"/>
    </reaction>
</comment>
<evidence type="ECO:0000256" key="7">
    <source>
        <dbReference type="ARBA" id="ARBA00022915"/>
    </source>
</evidence>
<dbReference type="CDD" id="cd00950">
    <property type="entry name" value="DHDPS"/>
    <property type="match status" value="1"/>
</dbReference>
<dbReference type="NCBIfam" id="TIGR00674">
    <property type="entry name" value="dapA"/>
    <property type="match status" value="1"/>
</dbReference>
<evidence type="ECO:0000256" key="15">
    <source>
        <dbReference type="PIRSR" id="PIRSR001365-2"/>
    </source>
</evidence>
<comment type="similarity">
    <text evidence="3 12 13">Belongs to the DapA family.</text>
</comment>
<dbReference type="Gene3D" id="3.20.20.70">
    <property type="entry name" value="Aldolase class I"/>
    <property type="match status" value="1"/>
</dbReference>
<dbReference type="PROSITE" id="PS00666">
    <property type="entry name" value="DHDPS_2"/>
    <property type="match status" value="1"/>
</dbReference>
<dbReference type="Proteomes" id="UP000510886">
    <property type="component" value="Chromosome"/>
</dbReference>
<dbReference type="InterPro" id="IPR002220">
    <property type="entry name" value="DapA-like"/>
</dbReference>
<evidence type="ECO:0000313" key="17">
    <source>
        <dbReference type="Proteomes" id="UP000510886"/>
    </source>
</evidence>
<dbReference type="PRINTS" id="PR00146">
    <property type="entry name" value="DHPICSNTHASE"/>
</dbReference>
<comment type="function">
    <text evidence="1 12">Catalyzes the condensation of (S)-aspartate-beta-semialdehyde [(S)-ASA] and pyruvate to 4-hydroxy-tetrahydrodipicolinate (HTPA).</text>
</comment>
<gene>
    <name evidence="12 16" type="primary">dapA</name>
    <name evidence="16" type="ORF">GTO87_05230</name>
</gene>
<evidence type="ECO:0000256" key="14">
    <source>
        <dbReference type="PIRSR" id="PIRSR001365-1"/>
    </source>
</evidence>
<evidence type="ECO:0000256" key="4">
    <source>
        <dbReference type="ARBA" id="ARBA00012086"/>
    </source>
</evidence>
<dbReference type="PANTHER" id="PTHR12128:SF66">
    <property type="entry name" value="4-HYDROXY-2-OXOGLUTARATE ALDOLASE, MITOCHONDRIAL"/>
    <property type="match status" value="1"/>
</dbReference>
<evidence type="ECO:0000256" key="1">
    <source>
        <dbReference type="ARBA" id="ARBA00003294"/>
    </source>
</evidence>
<dbReference type="GO" id="GO:0009089">
    <property type="term" value="P:lysine biosynthetic process via diaminopimelate"/>
    <property type="evidence" value="ECO:0007669"/>
    <property type="project" value="UniProtKB-UniRule"/>
</dbReference>
<evidence type="ECO:0000256" key="8">
    <source>
        <dbReference type="ARBA" id="ARBA00023154"/>
    </source>
</evidence>
<dbReference type="AlphaFoldDB" id="A0A7H9ELB8"/>
<comment type="subunit">
    <text evidence="12">Homotetramer; dimer of dimers.</text>
</comment>
<dbReference type="InterPro" id="IPR020625">
    <property type="entry name" value="Schiff_base-form_aldolases_AS"/>
</dbReference>
<evidence type="ECO:0000256" key="9">
    <source>
        <dbReference type="ARBA" id="ARBA00023239"/>
    </source>
</evidence>
<dbReference type="PANTHER" id="PTHR12128">
    <property type="entry name" value="DIHYDRODIPICOLINATE SYNTHASE"/>
    <property type="match status" value="1"/>
</dbReference>
<evidence type="ECO:0000256" key="10">
    <source>
        <dbReference type="ARBA" id="ARBA00023270"/>
    </source>
</evidence>
<reference evidence="16 17" key="1">
    <citation type="submission" date="2020-01" db="EMBL/GenBank/DDBJ databases">
        <title>Complete and circular genome sequences of six lactobacillus isolates from horses.</title>
        <authorList>
            <person name="Hassan H.M."/>
        </authorList>
    </citation>
    <scope>NUCLEOTIDE SEQUENCE [LARGE SCALE GENOMIC DNA]</scope>
    <source>
        <strain evidence="16 17">1A</strain>
    </source>
</reference>
<evidence type="ECO:0000313" key="16">
    <source>
        <dbReference type="EMBL" id="QLL78057.1"/>
    </source>
</evidence>
<sequence>MNFDNARIITAMVTPFNQAGHIDRDLLANLINHLLDHGSEALLLLGTTGEAPTLTHDEKIQLVQWATEIIAGRVPLIVGTGSNNTAQTIAFTNEVGQIAGVDAALVVVPYYNKPDQAGMIAHFTTVADNVNLPIFMYNIPGRTGVQMNLATAVQLAQHENIIGIKDCLGNENLAQLAELTPDDFYVYSGEDADALDARMFGAQGIISVASHIYGNQMKEMYDAFDAHDTAKAAAIMRRLMPAMGALFSHPSPSPAKAALNHLDVAVGGCRLPILTLNAEQEQELFKKLKI</sequence>
<feature type="binding site" evidence="12 15">
    <location>
        <position position="48"/>
    </location>
    <ligand>
        <name>pyruvate</name>
        <dbReference type="ChEBI" id="CHEBI:15361"/>
    </ligand>
</feature>
<dbReference type="SUPFAM" id="SSF51569">
    <property type="entry name" value="Aldolase"/>
    <property type="match status" value="1"/>
</dbReference>
<keyword evidence="5 12" id="KW-0963">Cytoplasm</keyword>
<dbReference type="GO" id="GO:0008840">
    <property type="term" value="F:4-hydroxy-tetrahydrodipicolinate synthase activity"/>
    <property type="evidence" value="ECO:0007669"/>
    <property type="project" value="UniProtKB-UniRule"/>
</dbReference>
<keyword evidence="8 12" id="KW-0457">Lysine biosynthesis</keyword>
<comment type="pathway">
    <text evidence="2 12">Amino-acid biosynthesis; L-lysine biosynthesis via DAP pathway; (S)-tetrahydrodipicolinate from L-aspartate: step 3/4.</text>
</comment>
<dbReference type="GO" id="GO:0019877">
    <property type="term" value="P:diaminopimelate biosynthetic process"/>
    <property type="evidence" value="ECO:0007669"/>
    <property type="project" value="UniProtKB-UniRule"/>
</dbReference>
<dbReference type="SMART" id="SM01130">
    <property type="entry name" value="DHDPS"/>
    <property type="match status" value="1"/>
</dbReference>
<dbReference type="InterPro" id="IPR005263">
    <property type="entry name" value="DapA"/>
</dbReference>